<dbReference type="Proteomes" id="UP000037923">
    <property type="component" value="Unassembled WGS sequence"/>
</dbReference>
<dbReference type="PROSITE" id="PS50082">
    <property type="entry name" value="WD_REPEATS_2"/>
    <property type="match status" value="2"/>
</dbReference>
<gene>
    <name evidence="6" type="ORF">ABB37_04967</name>
</gene>
<name>A0A0M9G0T0_LEPPY</name>
<dbReference type="GeneID" id="26905258"/>
<dbReference type="GO" id="GO:0005840">
    <property type="term" value="C:ribosome"/>
    <property type="evidence" value="ECO:0007669"/>
    <property type="project" value="UniProtKB-KW"/>
</dbReference>
<feature type="region of interest" description="Disordered" evidence="5">
    <location>
        <begin position="179"/>
        <end position="214"/>
    </location>
</feature>
<dbReference type="PROSITE" id="PS50294">
    <property type="entry name" value="WD_REPEATS_REGION"/>
    <property type="match status" value="1"/>
</dbReference>
<reference evidence="6 7" key="1">
    <citation type="submission" date="2015-07" db="EMBL/GenBank/DDBJ databases">
        <title>High-quality genome of monoxenous trypanosomatid Leptomonas pyrrhocoris.</title>
        <authorList>
            <person name="Flegontov P."/>
            <person name="Butenko A."/>
            <person name="Firsov S."/>
            <person name="Vlcek C."/>
            <person name="Logacheva M.D."/>
            <person name="Field M."/>
            <person name="Filatov D."/>
            <person name="Flegontova O."/>
            <person name="Gerasimov E."/>
            <person name="Jackson A.P."/>
            <person name="Kelly S."/>
            <person name="Opperdoes F."/>
            <person name="O'Reilly A."/>
            <person name="Votypka J."/>
            <person name="Yurchenko V."/>
            <person name="Lukes J."/>
        </authorList>
    </citation>
    <scope>NUCLEOTIDE SEQUENCE [LARGE SCALE GENOMIC DNA]</scope>
    <source>
        <strain evidence="6">H10</strain>
    </source>
</reference>
<protein>
    <submittedName>
        <fullName evidence="6">Uncharacterized protein</fullName>
    </submittedName>
</protein>
<keyword evidence="3" id="KW-0689">Ribosomal protein</keyword>
<proteinExistence type="predicted"/>
<dbReference type="InterPro" id="IPR001680">
    <property type="entry name" value="WD40_rpt"/>
</dbReference>
<evidence type="ECO:0000256" key="3">
    <source>
        <dbReference type="ARBA" id="ARBA00022980"/>
    </source>
</evidence>
<evidence type="ECO:0000256" key="2">
    <source>
        <dbReference type="ARBA" id="ARBA00022737"/>
    </source>
</evidence>
<comment type="caution">
    <text evidence="6">The sequence shown here is derived from an EMBL/GenBank/DDBJ whole genome shotgun (WGS) entry which is preliminary data.</text>
</comment>
<dbReference type="GO" id="GO:0017070">
    <property type="term" value="F:U6 snRNA binding"/>
    <property type="evidence" value="ECO:0007669"/>
    <property type="project" value="TreeGrafter"/>
</dbReference>
<dbReference type="Gene3D" id="2.130.10.10">
    <property type="entry name" value="YVTN repeat-like/Quinoprotein amine dehydrogenase"/>
    <property type="match status" value="2"/>
</dbReference>
<keyword evidence="1 4" id="KW-0853">WD repeat</keyword>
<keyword evidence="2" id="KW-0677">Repeat</keyword>
<dbReference type="OrthoDB" id="674604at2759"/>
<dbReference type="InterPro" id="IPR036322">
    <property type="entry name" value="WD40_repeat_dom_sf"/>
</dbReference>
<dbReference type="PROSITE" id="PS51257">
    <property type="entry name" value="PROKAR_LIPOPROTEIN"/>
    <property type="match status" value="1"/>
</dbReference>
<dbReference type="OMA" id="LVWNCAT"/>
<evidence type="ECO:0000256" key="1">
    <source>
        <dbReference type="ARBA" id="ARBA00022574"/>
    </source>
</evidence>
<dbReference type="InterPro" id="IPR019775">
    <property type="entry name" value="WD40_repeat_CS"/>
</dbReference>
<dbReference type="PANTHER" id="PTHR19846">
    <property type="entry name" value="WD40 REPEAT PROTEIN"/>
    <property type="match status" value="1"/>
</dbReference>
<evidence type="ECO:0000313" key="6">
    <source>
        <dbReference type="EMBL" id="KPA79903.1"/>
    </source>
</evidence>
<dbReference type="PANTHER" id="PTHR19846:SF0">
    <property type="entry name" value="PRE-MRNA PROCESSING FACTOR 4"/>
    <property type="match status" value="1"/>
</dbReference>
<dbReference type="GO" id="GO:0046540">
    <property type="term" value="C:U4/U6 x U5 tri-snRNP complex"/>
    <property type="evidence" value="ECO:0007669"/>
    <property type="project" value="TreeGrafter"/>
</dbReference>
<dbReference type="AlphaFoldDB" id="A0A0M9G0T0"/>
<evidence type="ECO:0000256" key="4">
    <source>
        <dbReference type="PROSITE-ProRule" id="PRU00221"/>
    </source>
</evidence>
<organism evidence="6 7">
    <name type="scientific">Leptomonas pyrrhocoris</name>
    <name type="common">Firebug parasite</name>
    <dbReference type="NCBI Taxonomy" id="157538"/>
    <lineage>
        <taxon>Eukaryota</taxon>
        <taxon>Discoba</taxon>
        <taxon>Euglenozoa</taxon>
        <taxon>Kinetoplastea</taxon>
        <taxon>Metakinetoplastina</taxon>
        <taxon>Trypanosomatida</taxon>
        <taxon>Trypanosomatidae</taxon>
        <taxon>Leishmaniinae</taxon>
        <taxon>Leptomonas</taxon>
    </lineage>
</organism>
<dbReference type="Pfam" id="PF00400">
    <property type="entry name" value="WD40"/>
    <property type="match status" value="2"/>
</dbReference>
<dbReference type="PROSITE" id="PS00678">
    <property type="entry name" value="WD_REPEATS_1"/>
    <property type="match status" value="1"/>
</dbReference>
<dbReference type="SMART" id="SM00320">
    <property type="entry name" value="WD40"/>
    <property type="match status" value="5"/>
</dbReference>
<dbReference type="EMBL" id="LGTL01000009">
    <property type="protein sequence ID" value="KPA79903.1"/>
    <property type="molecule type" value="Genomic_DNA"/>
</dbReference>
<dbReference type="RefSeq" id="XP_015658342.1">
    <property type="nucleotide sequence ID" value="XM_015802826.1"/>
</dbReference>
<keyword evidence="3" id="KW-0687">Ribonucleoprotein</keyword>
<feature type="repeat" description="WD" evidence="4">
    <location>
        <begin position="270"/>
        <end position="311"/>
    </location>
</feature>
<dbReference type="GO" id="GO:0030621">
    <property type="term" value="F:U4 snRNA binding"/>
    <property type="evidence" value="ECO:0007669"/>
    <property type="project" value="TreeGrafter"/>
</dbReference>
<sequence length="565" mass="60825">MGCGSSREAYVRDRRAYHGVAMAPAVSFVATGSCDVVHSAASHNVSPWETHTGADKKADGDFSLGVNEALHRRMRRERIMEWCDATLGVMRAKQRVPAHKPRYDHLTQFRGCHLGMVDELSTCMHVAEMAVSDGATRSEDRSLPSSLSTSGCTTFVNHASIDLDASMLKFVSHGSGMASLNASSGPPGSRARTSRSSTNPSFSVNSNSSPSSHKMHSLQRYRLDVCNNGHTHRVKLVLLVPPGDILLSSSTVDRHMVAYHLHLKEEVGHLIGHDDVILGGAVSPDGRLVATASRDCTAILWELPSCKQRRSLPHPSAVHACRFSSSGTQVATVCADGLCRVWTWSDTDVVQTLMSLATGIDGALTSLAYTLGDRHLVVSGAASKVFVWDLHRAGEAGTVFRQHHSIVISVDASRTLQDIVVSADERNVYLWNSQTLAVLHCINVDPLCLPRQCPPRKLKAKDAAADVEPTRAASLRSFYWTTVQLVDSCFGVFVVAAASDKCAHFFGIRDAAQTQNGDKAASLSAHVSEVLSLPFSSSLSSVGGGPWNSIVLGDACGNRHILTLM</sequence>
<evidence type="ECO:0000256" key="5">
    <source>
        <dbReference type="SAM" id="MobiDB-lite"/>
    </source>
</evidence>
<dbReference type="InterPro" id="IPR015943">
    <property type="entry name" value="WD40/YVTN_repeat-like_dom_sf"/>
</dbReference>
<feature type="compositionally biased region" description="Low complexity" evidence="5">
    <location>
        <begin position="194"/>
        <end position="212"/>
    </location>
</feature>
<keyword evidence="7" id="KW-1185">Reference proteome</keyword>
<dbReference type="SUPFAM" id="SSF50978">
    <property type="entry name" value="WD40 repeat-like"/>
    <property type="match status" value="1"/>
</dbReference>
<dbReference type="GO" id="GO:0000398">
    <property type="term" value="P:mRNA splicing, via spliceosome"/>
    <property type="evidence" value="ECO:0007669"/>
    <property type="project" value="TreeGrafter"/>
</dbReference>
<evidence type="ECO:0000313" key="7">
    <source>
        <dbReference type="Proteomes" id="UP000037923"/>
    </source>
</evidence>
<feature type="repeat" description="WD" evidence="4">
    <location>
        <begin position="311"/>
        <end position="352"/>
    </location>
</feature>
<dbReference type="VEuPathDB" id="TriTrypDB:LpyrH10_09_0670"/>
<accession>A0A0M9G0T0</accession>